<dbReference type="PRINTS" id="PR00958">
    <property type="entry name" value="HOMSERKINASE"/>
</dbReference>
<evidence type="ECO:0000313" key="17">
    <source>
        <dbReference type="Proteomes" id="UP000198504"/>
    </source>
</evidence>
<dbReference type="Gene3D" id="3.30.230.10">
    <property type="match status" value="1"/>
</dbReference>
<dbReference type="GO" id="GO:0009088">
    <property type="term" value="P:threonine biosynthetic process"/>
    <property type="evidence" value="ECO:0007669"/>
    <property type="project" value="UniProtKB-UniRule"/>
</dbReference>
<comment type="function">
    <text evidence="12 13">Catalyzes the ATP-dependent phosphorylation of L-homoserine to L-homoserine phosphate.</text>
</comment>
<dbReference type="AlphaFoldDB" id="A0A1H9EYI7"/>
<organism evidence="16 17">
    <name type="scientific">Microlunatus flavus</name>
    <dbReference type="NCBI Taxonomy" id="1036181"/>
    <lineage>
        <taxon>Bacteria</taxon>
        <taxon>Bacillati</taxon>
        <taxon>Actinomycetota</taxon>
        <taxon>Actinomycetes</taxon>
        <taxon>Propionibacteriales</taxon>
        <taxon>Propionibacteriaceae</taxon>
        <taxon>Microlunatus</taxon>
    </lineage>
</organism>
<sequence length="295" mass="30635">MRTLAVGTRVSVEVPATSANLGPGFDCFGLALDWRERVDLEVAASGISVDVTGEGSEALPRDETHLVVRCLTEGLDDLGVRVPGLAVRGHNTIPHGRGLGSSSAAIVAGLLGARALAGAGDDPAWLLRHANRIEGHPDNVAAAIHGGFVMAYAHGDHVAVAQGRVHPDVRAAVVVPDRPVETRAARRLLPDAVPHADAAADAGRAALLVHALAHEPHLLAVATQDWLHQRYREPAMPEAYALMSRLRAAGFAAVVSGAGPSVLVLGTDAELNRLEAAEPGTRFRRSGIGGAARAL</sequence>
<feature type="binding site" evidence="13">
    <location>
        <begin position="94"/>
        <end position="104"/>
    </location>
    <ligand>
        <name>ATP</name>
        <dbReference type="ChEBI" id="CHEBI:30616"/>
    </ligand>
</feature>
<dbReference type="InterPro" id="IPR006204">
    <property type="entry name" value="GHMP_kinase_N_dom"/>
</dbReference>
<comment type="pathway">
    <text evidence="1 13">Amino-acid biosynthesis; L-threonine biosynthesis; L-threonine from L-aspartate: step 4/5.</text>
</comment>
<feature type="domain" description="GHMP kinase C-terminal" evidence="15">
    <location>
        <begin position="224"/>
        <end position="274"/>
    </location>
</feature>
<evidence type="ECO:0000256" key="1">
    <source>
        <dbReference type="ARBA" id="ARBA00005015"/>
    </source>
</evidence>
<evidence type="ECO:0000256" key="2">
    <source>
        <dbReference type="ARBA" id="ARBA00007370"/>
    </source>
</evidence>
<keyword evidence="17" id="KW-1185">Reference proteome</keyword>
<reference evidence="17" key="1">
    <citation type="submission" date="2016-10" db="EMBL/GenBank/DDBJ databases">
        <authorList>
            <person name="Varghese N."/>
            <person name="Submissions S."/>
        </authorList>
    </citation>
    <scope>NUCLEOTIDE SEQUENCE [LARGE SCALE GENOMIC DNA]</scope>
    <source>
        <strain evidence="17">CGMCC 4.6856</strain>
    </source>
</reference>
<dbReference type="GO" id="GO:0004413">
    <property type="term" value="F:homoserine kinase activity"/>
    <property type="evidence" value="ECO:0007669"/>
    <property type="project" value="UniProtKB-UniRule"/>
</dbReference>
<evidence type="ECO:0000256" key="9">
    <source>
        <dbReference type="ARBA" id="ARBA00022777"/>
    </source>
</evidence>
<comment type="subcellular location">
    <subcellularLocation>
        <location evidence="13">Cytoplasm</location>
    </subcellularLocation>
</comment>
<evidence type="ECO:0000256" key="12">
    <source>
        <dbReference type="ARBA" id="ARBA00049954"/>
    </source>
</evidence>
<accession>A0A1H9EYI7</accession>
<dbReference type="GO" id="GO:0005737">
    <property type="term" value="C:cytoplasm"/>
    <property type="evidence" value="ECO:0007669"/>
    <property type="project" value="UniProtKB-SubCell"/>
</dbReference>
<evidence type="ECO:0000256" key="11">
    <source>
        <dbReference type="ARBA" id="ARBA00049375"/>
    </source>
</evidence>
<feature type="domain" description="GHMP kinase N-terminal" evidence="14">
    <location>
        <begin position="66"/>
        <end position="147"/>
    </location>
</feature>
<dbReference type="OrthoDB" id="9769912at2"/>
<dbReference type="PANTHER" id="PTHR20861:SF1">
    <property type="entry name" value="HOMOSERINE KINASE"/>
    <property type="match status" value="1"/>
</dbReference>
<dbReference type="InterPro" id="IPR020568">
    <property type="entry name" value="Ribosomal_Su5_D2-typ_SF"/>
</dbReference>
<dbReference type="Proteomes" id="UP000198504">
    <property type="component" value="Unassembled WGS sequence"/>
</dbReference>
<dbReference type="Gene3D" id="3.30.70.890">
    <property type="entry name" value="GHMP kinase, C-terminal domain"/>
    <property type="match status" value="1"/>
</dbReference>
<keyword evidence="13" id="KW-0963">Cytoplasm</keyword>
<evidence type="ECO:0000313" key="16">
    <source>
        <dbReference type="EMBL" id="SEQ30667.1"/>
    </source>
</evidence>
<dbReference type="RefSeq" id="WP_091178713.1">
    <property type="nucleotide sequence ID" value="NZ_FOFA01000003.1"/>
</dbReference>
<dbReference type="InterPro" id="IPR006203">
    <property type="entry name" value="GHMP_knse_ATP-bd_CS"/>
</dbReference>
<dbReference type="PANTHER" id="PTHR20861">
    <property type="entry name" value="HOMOSERINE/4-DIPHOSPHOCYTIDYL-2-C-METHYL-D-ERYTHRITOL KINASE"/>
    <property type="match status" value="1"/>
</dbReference>
<dbReference type="SUPFAM" id="SSF55060">
    <property type="entry name" value="GHMP Kinase, C-terminal domain"/>
    <property type="match status" value="1"/>
</dbReference>
<dbReference type="Pfam" id="PF08544">
    <property type="entry name" value="GHMP_kinases_C"/>
    <property type="match status" value="1"/>
</dbReference>
<dbReference type="SUPFAM" id="SSF54211">
    <property type="entry name" value="Ribosomal protein S5 domain 2-like"/>
    <property type="match status" value="1"/>
</dbReference>
<proteinExistence type="inferred from homology"/>
<dbReference type="InterPro" id="IPR013750">
    <property type="entry name" value="GHMP_kinase_C_dom"/>
</dbReference>
<dbReference type="STRING" id="1036181.SAMN05421756_10390"/>
<dbReference type="InterPro" id="IPR014721">
    <property type="entry name" value="Ribsml_uS5_D2-typ_fold_subgr"/>
</dbReference>
<name>A0A1H9EYI7_9ACTN</name>
<keyword evidence="6 13" id="KW-0808">Transferase</keyword>
<dbReference type="GO" id="GO:0005524">
    <property type="term" value="F:ATP binding"/>
    <property type="evidence" value="ECO:0007669"/>
    <property type="project" value="UniProtKB-UniRule"/>
</dbReference>
<evidence type="ECO:0000256" key="7">
    <source>
        <dbReference type="ARBA" id="ARBA00022697"/>
    </source>
</evidence>
<dbReference type="PIRSF" id="PIRSF000676">
    <property type="entry name" value="Homoser_kin"/>
    <property type="match status" value="1"/>
</dbReference>
<keyword evidence="9 13" id="KW-0418">Kinase</keyword>
<evidence type="ECO:0000259" key="15">
    <source>
        <dbReference type="Pfam" id="PF08544"/>
    </source>
</evidence>
<keyword evidence="5 13" id="KW-0028">Amino-acid biosynthesis</keyword>
<evidence type="ECO:0000256" key="13">
    <source>
        <dbReference type="HAMAP-Rule" id="MF_00384"/>
    </source>
</evidence>
<dbReference type="EC" id="2.7.1.39" evidence="3 13"/>
<dbReference type="HAMAP" id="MF_00384">
    <property type="entry name" value="Homoser_kinase"/>
    <property type="match status" value="1"/>
</dbReference>
<evidence type="ECO:0000256" key="6">
    <source>
        <dbReference type="ARBA" id="ARBA00022679"/>
    </source>
</evidence>
<dbReference type="EMBL" id="FOFA01000003">
    <property type="protein sequence ID" value="SEQ30667.1"/>
    <property type="molecule type" value="Genomic_DNA"/>
</dbReference>
<evidence type="ECO:0000256" key="10">
    <source>
        <dbReference type="ARBA" id="ARBA00022840"/>
    </source>
</evidence>
<keyword evidence="10 13" id="KW-0067">ATP-binding</keyword>
<dbReference type="NCBIfam" id="TIGR00191">
    <property type="entry name" value="thrB"/>
    <property type="match status" value="1"/>
</dbReference>
<dbReference type="InterPro" id="IPR000870">
    <property type="entry name" value="Homoserine_kinase"/>
</dbReference>
<comment type="catalytic activity">
    <reaction evidence="11 13">
        <text>L-homoserine + ATP = O-phospho-L-homoserine + ADP + H(+)</text>
        <dbReference type="Rhea" id="RHEA:13985"/>
        <dbReference type="ChEBI" id="CHEBI:15378"/>
        <dbReference type="ChEBI" id="CHEBI:30616"/>
        <dbReference type="ChEBI" id="CHEBI:57476"/>
        <dbReference type="ChEBI" id="CHEBI:57590"/>
        <dbReference type="ChEBI" id="CHEBI:456216"/>
        <dbReference type="EC" id="2.7.1.39"/>
    </reaction>
</comment>
<dbReference type="UniPathway" id="UPA00050">
    <property type="reaction ID" value="UER00064"/>
</dbReference>
<dbReference type="InterPro" id="IPR036554">
    <property type="entry name" value="GHMP_kinase_C_sf"/>
</dbReference>
<gene>
    <name evidence="13" type="primary">thrB</name>
    <name evidence="16" type="ORF">SAMN05421756_10390</name>
</gene>
<evidence type="ECO:0000256" key="4">
    <source>
        <dbReference type="ARBA" id="ARBA00017858"/>
    </source>
</evidence>
<evidence type="ECO:0000259" key="14">
    <source>
        <dbReference type="Pfam" id="PF00288"/>
    </source>
</evidence>
<evidence type="ECO:0000256" key="5">
    <source>
        <dbReference type="ARBA" id="ARBA00022605"/>
    </source>
</evidence>
<dbReference type="Pfam" id="PF00288">
    <property type="entry name" value="GHMP_kinases_N"/>
    <property type="match status" value="1"/>
</dbReference>
<protein>
    <recommendedName>
        <fullName evidence="4 13">Homoserine kinase</fullName>
        <shortName evidence="13">HK</shortName>
        <shortName evidence="13">HSK</shortName>
        <ecNumber evidence="3 13">2.7.1.39</ecNumber>
    </recommendedName>
</protein>
<keyword evidence="7 13" id="KW-0791">Threonine biosynthesis</keyword>
<evidence type="ECO:0000256" key="3">
    <source>
        <dbReference type="ARBA" id="ARBA00012078"/>
    </source>
</evidence>
<comment type="similarity">
    <text evidence="2 13">Belongs to the GHMP kinase family. Homoserine kinase subfamily.</text>
</comment>
<dbReference type="PROSITE" id="PS00627">
    <property type="entry name" value="GHMP_KINASES_ATP"/>
    <property type="match status" value="1"/>
</dbReference>
<evidence type="ECO:0000256" key="8">
    <source>
        <dbReference type="ARBA" id="ARBA00022741"/>
    </source>
</evidence>
<keyword evidence="8 13" id="KW-0547">Nucleotide-binding</keyword>